<comment type="caution">
    <text evidence="1">The sequence shown here is derived from an EMBL/GenBank/DDBJ whole genome shotgun (WGS) entry which is preliminary data.</text>
</comment>
<sequence length="119" mass="13704">MSNSYFSYELSRIRKSLKEQRVLIGGHTELRCMKRGYFRKDIISCLNSGEITRVQNDSDDTKYIIEGEDSDGNPVVAVVAIRNMVEFDFKLVTFMPPVDNKRFSRVIGIKDTISYRVAI</sequence>
<dbReference type="Pfam" id="PF14076">
    <property type="entry name" value="DUF4258"/>
    <property type="match status" value="1"/>
</dbReference>
<dbReference type="Proteomes" id="UP000225766">
    <property type="component" value="Unassembled WGS sequence"/>
</dbReference>
<name>A0A2C1LI34_BACCE</name>
<dbReference type="EMBL" id="NUMG01000042">
    <property type="protein sequence ID" value="PGT97350.1"/>
    <property type="molecule type" value="Genomic_DNA"/>
</dbReference>
<evidence type="ECO:0000313" key="2">
    <source>
        <dbReference type="Proteomes" id="UP000225766"/>
    </source>
</evidence>
<proteinExistence type="predicted"/>
<reference evidence="1 2" key="1">
    <citation type="submission" date="2017-09" db="EMBL/GenBank/DDBJ databases">
        <title>Large-scale bioinformatics analysis of Bacillus genomes uncovers conserved roles of natural products in bacterial physiology.</title>
        <authorList>
            <consortium name="Agbiome Team Llc"/>
            <person name="Bleich R.M."/>
            <person name="Grubbs K.J."/>
            <person name="Santa Maria K.C."/>
            <person name="Allen S.E."/>
            <person name="Farag S."/>
            <person name="Shank E.A."/>
            <person name="Bowers A."/>
        </authorList>
    </citation>
    <scope>NUCLEOTIDE SEQUENCE [LARGE SCALE GENOMIC DNA]</scope>
    <source>
        <strain evidence="1 2">AFS040105</strain>
    </source>
</reference>
<evidence type="ECO:0008006" key="3">
    <source>
        <dbReference type="Google" id="ProtNLM"/>
    </source>
</evidence>
<evidence type="ECO:0000313" key="1">
    <source>
        <dbReference type="EMBL" id="PGT97350.1"/>
    </source>
</evidence>
<dbReference type="AlphaFoldDB" id="A0A2C1LI34"/>
<protein>
    <recommendedName>
        <fullName evidence="3">DUF4258 domain-containing protein</fullName>
    </recommendedName>
</protein>
<accession>A0A2C1LI34</accession>
<gene>
    <name evidence="1" type="ORF">COD19_25450</name>
</gene>
<dbReference type="InterPro" id="IPR025354">
    <property type="entry name" value="DUF4258"/>
</dbReference>
<dbReference type="RefSeq" id="WP_098859104.1">
    <property type="nucleotide sequence ID" value="NZ_NUMG01000042.1"/>
</dbReference>
<organism evidence="1 2">
    <name type="scientific">Bacillus cereus</name>
    <dbReference type="NCBI Taxonomy" id="1396"/>
    <lineage>
        <taxon>Bacteria</taxon>
        <taxon>Bacillati</taxon>
        <taxon>Bacillota</taxon>
        <taxon>Bacilli</taxon>
        <taxon>Bacillales</taxon>
        <taxon>Bacillaceae</taxon>
        <taxon>Bacillus</taxon>
        <taxon>Bacillus cereus group</taxon>
    </lineage>
</organism>